<evidence type="ECO:0000313" key="4">
    <source>
        <dbReference type="Ensembl" id="ENSKMAP00000028107.1"/>
    </source>
</evidence>
<reference evidence="4" key="1">
    <citation type="submission" date="2025-08" db="UniProtKB">
        <authorList>
            <consortium name="Ensembl"/>
        </authorList>
    </citation>
    <scope>IDENTIFICATION</scope>
</reference>
<dbReference type="GO" id="GO:0030424">
    <property type="term" value="C:axon"/>
    <property type="evidence" value="ECO:0007669"/>
    <property type="project" value="TreeGrafter"/>
</dbReference>
<dbReference type="PANTHER" id="PTHR12394:SF11">
    <property type="entry name" value="FASCICULATION AND ELONGATION PROTEIN ZETA-2"/>
    <property type="match status" value="1"/>
</dbReference>
<dbReference type="Ensembl" id="ENSKMAT00000028460.1">
    <property type="protein sequence ID" value="ENSKMAP00000028107.1"/>
    <property type="gene ID" value="ENSKMAG00000020849.1"/>
</dbReference>
<dbReference type="Pfam" id="PF07763">
    <property type="entry name" value="FEZ"/>
    <property type="match status" value="1"/>
</dbReference>
<dbReference type="GeneTree" id="ENSGT00390000017627"/>
<dbReference type="STRING" id="37003.ENSKMAP00000028107"/>
<evidence type="ECO:0000313" key="5">
    <source>
        <dbReference type="Proteomes" id="UP000264800"/>
    </source>
</evidence>
<dbReference type="GO" id="GO:0005737">
    <property type="term" value="C:cytoplasm"/>
    <property type="evidence" value="ECO:0007669"/>
    <property type="project" value="TreeGrafter"/>
</dbReference>
<accession>A0A3Q3GYF0</accession>
<proteinExistence type="inferred from homology"/>
<dbReference type="PANTHER" id="PTHR12394">
    <property type="entry name" value="ZYGIN"/>
    <property type="match status" value="1"/>
</dbReference>
<keyword evidence="3" id="KW-0175">Coiled coil</keyword>
<dbReference type="AlphaFoldDB" id="A0A3Q3GYF0"/>
<sequence>MMQDSPDVDAEHNPSQSDLSMLSLSLDIQLSSPGFEDRLRALSAAELSEHLREAEVNIRRFSEELVQQLAIRDELDFEKEVKNSFISALIDVQNRQKEHRESLKKKKKLKGGAATGPGYLTTVIPYEKKGHPPSVEDLQILTKILQAMRDDSDKVPGLLTDYILNVFCPT</sequence>
<keyword evidence="5" id="KW-1185">Reference proteome</keyword>
<dbReference type="InterPro" id="IPR011680">
    <property type="entry name" value="FEZ"/>
</dbReference>
<dbReference type="Proteomes" id="UP000264800">
    <property type="component" value="Unplaced"/>
</dbReference>
<reference evidence="4" key="2">
    <citation type="submission" date="2025-09" db="UniProtKB">
        <authorList>
            <consortium name="Ensembl"/>
        </authorList>
    </citation>
    <scope>IDENTIFICATION</scope>
</reference>
<evidence type="ECO:0000256" key="3">
    <source>
        <dbReference type="ARBA" id="ARBA00023054"/>
    </source>
</evidence>
<keyword evidence="2" id="KW-0597">Phosphoprotein</keyword>
<dbReference type="OMA" id="ECADYHA"/>
<evidence type="ECO:0000256" key="2">
    <source>
        <dbReference type="ARBA" id="ARBA00022553"/>
    </source>
</evidence>
<protein>
    <submittedName>
        <fullName evidence="4">Fasciculation and elongation protein zeta 2a</fullName>
    </submittedName>
</protein>
<organism evidence="4 5">
    <name type="scientific">Kryptolebias marmoratus</name>
    <name type="common">Mangrove killifish</name>
    <name type="synonym">Rivulus marmoratus</name>
    <dbReference type="NCBI Taxonomy" id="37003"/>
    <lineage>
        <taxon>Eukaryota</taxon>
        <taxon>Metazoa</taxon>
        <taxon>Chordata</taxon>
        <taxon>Craniata</taxon>
        <taxon>Vertebrata</taxon>
        <taxon>Euteleostomi</taxon>
        <taxon>Actinopterygii</taxon>
        <taxon>Neopterygii</taxon>
        <taxon>Teleostei</taxon>
        <taxon>Neoteleostei</taxon>
        <taxon>Acanthomorphata</taxon>
        <taxon>Ovalentaria</taxon>
        <taxon>Atherinomorphae</taxon>
        <taxon>Cyprinodontiformes</taxon>
        <taxon>Rivulidae</taxon>
        <taxon>Kryptolebias</taxon>
    </lineage>
</organism>
<evidence type="ECO:0000256" key="1">
    <source>
        <dbReference type="ARBA" id="ARBA00006788"/>
    </source>
</evidence>
<comment type="similarity">
    <text evidence="1">Belongs to the zygin family.</text>
</comment>
<name>A0A3Q3GYF0_KRYMA</name>